<evidence type="ECO:0000313" key="4">
    <source>
        <dbReference type="Proteomes" id="UP000486534"/>
    </source>
</evidence>
<keyword evidence="1" id="KW-0812">Transmembrane</keyword>
<reference evidence="2 4" key="1">
    <citation type="submission" date="2019-10" db="EMBL/GenBank/DDBJ databases">
        <title>Pseudomonas dajingensis sp. nov., isolated from the profound head ulcers of farmed Murray cod (Maccullochella peelii peelii).</title>
        <authorList>
            <person name="Liu Y."/>
        </authorList>
    </citation>
    <scope>NUCLEOTIDE SEQUENCE [LARGE SCALE GENOMIC DNA]</scope>
    <source>
        <strain evidence="2 4">MC042</strain>
    </source>
</reference>
<accession>A0A7X1PHU4</accession>
<evidence type="ECO:0000313" key="5">
    <source>
        <dbReference type="Proteomes" id="UP001237292"/>
    </source>
</evidence>
<evidence type="ECO:0000313" key="2">
    <source>
        <dbReference type="EMBL" id="MQA52466.1"/>
    </source>
</evidence>
<name>A0A7X1PHU4_9PSED</name>
<keyword evidence="1" id="KW-0472">Membrane</keyword>
<keyword evidence="5" id="KW-1185">Reference proteome</keyword>
<gene>
    <name evidence="2" type="ORF">GDH07_03895</name>
    <name evidence="3" type="ORF">QL104_05540</name>
</gene>
<sequence>MEIFLRTVLSFPTVLFSFMLCLAVIYWAVVAMGLLEVDLLDFEADSLLDGAHSAEGLAGLLIKFKLNGVPVTLVLTLLMFFSWFLTYFTELYIFSQLPLGWLRYPLGLLLAVLALFLAAPLSAAICAPLRPLFHKMEATSSKSVLGQTAVVRSGRVTLEHGEAVLEDGGAGLILRVRADEARAFKRGDRVVLLEYLEAQHAYRVITEDEFRGL</sequence>
<dbReference type="RefSeq" id="WP_053134372.1">
    <property type="nucleotide sequence ID" value="NZ_CP133164.1"/>
</dbReference>
<dbReference type="EMBL" id="WHUV01000001">
    <property type="protein sequence ID" value="MQA52466.1"/>
    <property type="molecule type" value="Genomic_DNA"/>
</dbReference>
<feature type="transmembrane region" description="Helical" evidence="1">
    <location>
        <begin position="106"/>
        <end position="127"/>
    </location>
</feature>
<organism evidence="2 4">
    <name type="scientific">Pseudomonas piscis</name>
    <dbReference type="NCBI Taxonomy" id="2614538"/>
    <lineage>
        <taxon>Bacteria</taxon>
        <taxon>Pseudomonadati</taxon>
        <taxon>Pseudomonadota</taxon>
        <taxon>Gammaproteobacteria</taxon>
        <taxon>Pseudomonadales</taxon>
        <taxon>Pseudomonadaceae</taxon>
        <taxon>Pseudomonas</taxon>
    </lineage>
</organism>
<protein>
    <submittedName>
        <fullName evidence="3">DUF1449 family protein</fullName>
    </submittedName>
</protein>
<dbReference type="AlphaFoldDB" id="A0A7X1PHU4"/>
<reference evidence="3 5" key="2">
    <citation type="journal article" date="2023" name="Access Microbiol">
        <title>The genome of a steinernematid-associated Pseudomonas piscis bacterium encodes the biosynthesis of insect toxins.</title>
        <authorList>
            <person name="Awori R.M."/>
            <person name="Hendre P."/>
            <person name="Amugune N.O."/>
        </authorList>
    </citation>
    <scope>NUCLEOTIDE SEQUENCE [LARGE SCALE GENOMIC DNA]</scope>
    <source>
        <strain evidence="3 5">75</strain>
    </source>
</reference>
<evidence type="ECO:0000313" key="3">
    <source>
        <dbReference type="EMBL" id="WMN18871.1"/>
    </source>
</evidence>
<dbReference type="Proteomes" id="UP000486534">
    <property type="component" value="Unassembled WGS sequence"/>
</dbReference>
<dbReference type="Proteomes" id="UP001237292">
    <property type="component" value="Chromosome"/>
</dbReference>
<keyword evidence="1" id="KW-1133">Transmembrane helix</keyword>
<dbReference type="EMBL" id="CP133164">
    <property type="protein sequence ID" value="WMN18871.1"/>
    <property type="molecule type" value="Genomic_DNA"/>
</dbReference>
<feature type="transmembrane region" description="Helical" evidence="1">
    <location>
        <begin position="71"/>
        <end position="94"/>
    </location>
</feature>
<feature type="transmembrane region" description="Helical" evidence="1">
    <location>
        <begin position="14"/>
        <end position="35"/>
    </location>
</feature>
<evidence type="ECO:0000256" key="1">
    <source>
        <dbReference type="SAM" id="Phobius"/>
    </source>
</evidence>
<proteinExistence type="predicted"/>